<gene>
    <name evidence="2" type="ORF">LQ327_10870</name>
</gene>
<evidence type="ECO:0008006" key="4">
    <source>
        <dbReference type="Google" id="ProtNLM"/>
    </source>
</evidence>
<keyword evidence="3" id="KW-1185">Reference proteome</keyword>
<protein>
    <recommendedName>
        <fullName evidence="4">TrkA family protein</fullName>
    </recommendedName>
</protein>
<reference evidence="2 3" key="1">
    <citation type="submission" date="2021-11" db="EMBL/GenBank/DDBJ databases">
        <title>Draft genome sequence of Actinomycetospora sp. SF1 isolated from the rhizosphere soil.</title>
        <authorList>
            <person name="Duangmal K."/>
            <person name="Chantavorakit T."/>
        </authorList>
    </citation>
    <scope>NUCLEOTIDE SEQUENCE [LARGE SCALE GENOMIC DNA]</scope>
    <source>
        <strain evidence="2 3">TBRC 5722</strain>
    </source>
</reference>
<sequence>MRFSLHSGRHAVPPVSGSRAPHPAGPREQPTVPVPTQHRPALDHPSGPLPVPPDERLVDEDPATVEVVASRSTARLLEAVAPRTWRIVATERPSHHPCVDFVVFHEPDPALVADVIDRQPGAEVVVLLARNAPTEQIVAMLDAGVSICLRESPARLVAGHMLARRRRGGPRRRPRVER</sequence>
<evidence type="ECO:0000256" key="1">
    <source>
        <dbReference type="SAM" id="MobiDB-lite"/>
    </source>
</evidence>
<name>A0ABS8P6J7_9PSEU</name>
<evidence type="ECO:0000313" key="2">
    <source>
        <dbReference type="EMBL" id="MCD2193876.1"/>
    </source>
</evidence>
<proteinExistence type="predicted"/>
<dbReference type="Proteomes" id="UP001199469">
    <property type="component" value="Unassembled WGS sequence"/>
</dbReference>
<dbReference type="RefSeq" id="WP_230733243.1">
    <property type="nucleotide sequence ID" value="NZ_JAJNDB010000002.1"/>
</dbReference>
<feature type="region of interest" description="Disordered" evidence="1">
    <location>
        <begin position="1"/>
        <end position="54"/>
    </location>
</feature>
<comment type="caution">
    <text evidence="2">The sequence shown here is derived from an EMBL/GenBank/DDBJ whole genome shotgun (WGS) entry which is preliminary data.</text>
</comment>
<accession>A0ABS8P6J7</accession>
<organism evidence="2 3">
    <name type="scientific">Actinomycetospora endophytica</name>
    <dbReference type="NCBI Taxonomy" id="2291215"/>
    <lineage>
        <taxon>Bacteria</taxon>
        <taxon>Bacillati</taxon>
        <taxon>Actinomycetota</taxon>
        <taxon>Actinomycetes</taxon>
        <taxon>Pseudonocardiales</taxon>
        <taxon>Pseudonocardiaceae</taxon>
        <taxon>Actinomycetospora</taxon>
    </lineage>
</organism>
<evidence type="ECO:0000313" key="3">
    <source>
        <dbReference type="Proteomes" id="UP001199469"/>
    </source>
</evidence>
<dbReference type="EMBL" id="JAJNDB010000002">
    <property type="protein sequence ID" value="MCD2193876.1"/>
    <property type="molecule type" value="Genomic_DNA"/>
</dbReference>